<reference evidence="2" key="1">
    <citation type="submission" date="2005-09" db="EMBL/GenBank/DDBJ databases">
        <title>Annotation of the Aspergillus terreus NIH2624 genome.</title>
        <authorList>
            <person name="Birren B.W."/>
            <person name="Lander E.S."/>
            <person name="Galagan J.E."/>
            <person name="Nusbaum C."/>
            <person name="Devon K."/>
            <person name="Henn M."/>
            <person name="Ma L.-J."/>
            <person name="Jaffe D.B."/>
            <person name="Butler J."/>
            <person name="Alvarez P."/>
            <person name="Gnerre S."/>
            <person name="Grabherr M."/>
            <person name="Kleber M."/>
            <person name="Mauceli E.W."/>
            <person name="Brockman W."/>
            <person name="Rounsley S."/>
            <person name="Young S.K."/>
            <person name="LaButti K."/>
            <person name="Pushparaj V."/>
            <person name="DeCaprio D."/>
            <person name="Crawford M."/>
            <person name="Koehrsen M."/>
            <person name="Engels R."/>
            <person name="Montgomery P."/>
            <person name="Pearson M."/>
            <person name="Howarth C."/>
            <person name="Larson L."/>
            <person name="Luoma S."/>
            <person name="White J."/>
            <person name="Alvarado L."/>
            <person name="Kodira C.D."/>
            <person name="Zeng Q."/>
            <person name="Oleary S."/>
            <person name="Yandava C."/>
            <person name="Denning D.W."/>
            <person name="Nierman W.C."/>
            <person name="Milne T."/>
            <person name="Madden K."/>
        </authorList>
    </citation>
    <scope>NUCLEOTIDE SEQUENCE [LARGE SCALE GENOMIC DNA]</scope>
    <source>
        <strain evidence="2">NIH 2624 / FGSC A1156</strain>
    </source>
</reference>
<proteinExistence type="predicted"/>
<evidence type="ECO:0000313" key="2">
    <source>
        <dbReference type="Proteomes" id="UP000007963"/>
    </source>
</evidence>
<dbReference type="HOGENOM" id="CLU_2196397_0_0_1"/>
<organism evidence="1 2">
    <name type="scientific">Aspergillus terreus (strain NIH 2624 / FGSC A1156)</name>
    <dbReference type="NCBI Taxonomy" id="341663"/>
    <lineage>
        <taxon>Eukaryota</taxon>
        <taxon>Fungi</taxon>
        <taxon>Dikarya</taxon>
        <taxon>Ascomycota</taxon>
        <taxon>Pezizomycotina</taxon>
        <taxon>Eurotiomycetes</taxon>
        <taxon>Eurotiomycetidae</taxon>
        <taxon>Eurotiales</taxon>
        <taxon>Aspergillaceae</taxon>
        <taxon>Aspergillus</taxon>
        <taxon>Aspergillus subgen. Circumdati</taxon>
    </lineage>
</organism>
<dbReference type="EMBL" id="CH476595">
    <property type="protein sequence ID" value="EAU38174.1"/>
    <property type="molecule type" value="Genomic_DNA"/>
</dbReference>
<evidence type="ECO:0000313" key="1">
    <source>
        <dbReference type="EMBL" id="EAU38174.1"/>
    </source>
</evidence>
<dbReference type="VEuPathDB" id="FungiDB:ATEG_01417"/>
<dbReference type="AlphaFoldDB" id="Q0CY17"/>
<protein>
    <submittedName>
        <fullName evidence="1">Uncharacterized protein</fullName>
    </submittedName>
</protein>
<name>Q0CY17_ASPTN</name>
<sequence length="108" mass="11925">MSRQLGAGPKERREGVICAKHIYTNIEMHCQGAERGQGADGVDAKVVGVRIRYRNVRFEPDYPDFAGCKWGRALGADLKMWAGTAAVDCGCPARTEEVIFLVVRKERG</sequence>
<dbReference type="RefSeq" id="XP_001208782.1">
    <property type="nucleotide sequence ID" value="XM_001208782.1"/>
</dbReference>
<dbReference type="GeneID" id="4316196"/>
<dbReference type="Proteomes" id="UP000007963">
    <property type="component" value="Unassembled WGS sequence"/>
</dbReference>
<gene>
    <name evidence="1" type="ORF">ATEG_01417</name>
</gene>
<accession>Q0CY17</accession>